<evidence type="ECO:0000256" key="9">
    <source>
        <dbReference type="RuleBase" id="RU003811"/>
    </source>
</evidence>
<feature type="active site" description="Proton acceptor; for glutaminase activity" evidence="7">
    <location>
        <position position="47"/>
    </location>
</feature>
<feature type="active site" description="For glutaminase activity" evidence="7">
    <location>
        <position position="116"/>
    </location>
</feature>
<dbReference type="InterPro" id="IPR022310">
    <property type="entry name" value="NAD/GMP_synthase"/>
</dbReference>
<evidence type="ECO:0000313" key="12">
    <source>
        <dbReference type="Proteomes" id="UP000324209"/>
    </source>
</evidence>
<dbReference type="Gene3D" id="3.40.50.620">
    <property type="entry name" value="HUPs"/>
    <property type="match status" value="1"/>
</dbReference>
<comment type="caution">
    <text evidence="7">Lacks conserved residue(s) required for the propagation of feature annotation.</text>
</comment>
<feature type="binding site" evidence="7">
    <location>
        <begin position="360"/>
        <end position="367"/>
    </location>
    <ligand>
        <name>ATP</name>
        <dbReference type="ChEBI" id="CHEBI:30616"/>
    </ligand>
</feature>
<dbReference type="GO" id="GO:0009435">
    <property type="term" value="P:NAD+ biosynthetic process"/>
    <property type="evidence" value="ECO:0007669"/>
    <property type="project" value="UniProtKB-UniRule"/>
</dbReference>
<feature type="binding site" evidence="7">
    <location>
        <position position="446"/>
    </location>
    <ligand>
        <name>deamido-NAD(+)</name>
        <dbReference type="ChEBI" id="CHEBI:58437"/>
        <note>ligand shared between two neighboring subunits</note>
    </ligand>
</feature>
<dbReference type="Pfam" id="PF00795">
    <property type="entry name" value="CN_hydrolase"/>
    <property type="match status" value="1"/>
</dbReference>
<dbReference type="EMBL" id="CP036150">
    <property type="protein sequence ID" value="QEN09252.1"/>
    <property type="molecule type" value="Genomic_DNA"/>
</dbReference>
<evidence type="ECO:0000256" key="2">
    <source>
        <dbReference type="ARBA" id="ARBA00007145"/>
    </source>
</evidence>
<dbReference type="PIRSF" id="PIRSF006630">
    <property type="entry name" value="NADS_GAT"/>
    <property type="match status" value="1"/>
</dbReference>
<dbReference type="PANTHER" id="PTHR23090:SF9">
    <property type="entry name" value="GLUTAMINE-DEPENDENT NAD(+) SYNTHETASE"/>
    <property type="match status" value="1"/>
</dbReference>
<comment type="similarity">
    <text evidence="2 7 8">In the C-terminal section; belongs to the NAD synthetase family.</text>
</comment>
<keyword evidence="5 7" id="KW-0067">ATP-binding</keyword>
<gene>
    <name evidence="7" type="primary">nadE</name>
    <name evidence="11" type="ORF">EXM22_15155</name>
</gene>
<evidence type="ECO:0000256" key="7">
    <source>
        <dbReference type="HAMAP-Rule" id="MF_02090"/>
    </source>
</evidence>
<evidence type="ECO:0000256" key="6">
    <source>
        <dbReference type="ARBA" id="ARBA00023027"/>
    </source>
</evidence>
<dbReference type="InterPro" id="IPR003694">
    <property type="entry name" value="NAD_synthase"/>
</dbReference>
<keyword evidence="4 7" id="KW-0547">Nucleotide-binding</keyword>
<dbReference type="CDD" id="cd07570">
    <property type="entry name" value="GAT_Gln-NAD-synth"/>
    <property type="match status" value="1"/>
</dbReference>
<comment type="function">
    <text evidence="7">Catalyzes the ATP-dependent amidation of deamido-NAD to form NAD. Uses L-glutamine as a nitrogen source.</text>
</comment>
<dbReference type="OrthoDB" id="9803818at2"/>
<feature type="active site" description="Nucleophile; for glutaminase activity" evidence="7">
    <location>
        <position position="172"/>
    </location>
</feature>
<organism evidence="11 12">
    <name type="scientific">Oceanispirochaeta crateris</name>
    <dbReference type="NCBI Taxonomy" id="2518645"/>
    <lineage>
        <taxon>Bacteria</taxon>
        <taxon>Pseudomonadati</taxon>
        <taxon>Spirochaetota</taxon>
        <taxon>Spirochaetia</taxon>
        <taxon>Spirochaetales</taxon>
        <taxon>Spirochaetaceae</taxon>
        <taxon>Oceanispirochaeta</taxon>
    </lineage>
</organism>
<dbReference type="HAMAP" id="MF_02090">
    <property type="entry name" value="NadE_glutamine_dep"/>
    <property type="match status" value="1"/>
</dbReference>
<dbReference type="EC" id="6.3.5.1" evidence="7 8"/>
<name>A0A5C1QTA9_9SPIO</name>
<dbReference type="NCBIfam" id="TIGR00552">
    <property type="entry name" value="nadE"/>
    <property type="match status" value="1"/>
</dbReference>
<dbReference type="NCBIfam" id="NF002730">
    <property type="entry name" value="PRK02628.1"/>
    <property type="match status" value="1"/>
</dbReference>
<keyword evidence="12" id="KW-1185">Reference proteome</keyword>
<accession>A0A5C1QTA9</accession>
<evidence type="ECO:0000256" key="4">
    <source>
        <dbReference type="ARBA" id="ARBA00022741"/>
    </source>
</evidence>
<comment type="pathway">
    <text evidence="1 7 8">Cofactor biosynthesis; NAD(+) biosynthesis; NAD(+) from deamido-NAD(+) (L-Gln route): step 1/1.</text>
</comment>
<evidence type="ECO:0000256" key="3">
    <source>
        <dbReference type="ARBA" id="ARBA00022598"/>
    </source>
</evidence>
<feature type="binding site" evidence="7">
    <location>
        <begin position="480"/>
        <end position="483"/>
    </location>
    <ligand>
        <name>deamido-NAD(+)</name>
        <dbReference type="ChEBI" id="CHEBI:58437"/>
        <note>ligand shared between two neighboring subunits</note>
    </ligand>
</feature>
<dbReference type="KEGG" id="ock:EXM22_15155"/>
<dbReference type="InterPro" id="IPR003010">
    <property type="entry name" value="C-N_Hydrolase"/>
</dbReference>
<dbReference type="GO" id="GO:0005737">
    <property type="term" value="C:cytoplasm"/>
    <property type="evidence" value="ECO:0007669"/>
    <property type="project" value="InterPro"/>
</dbReference>
<feature type="binding site" evidence="7">
    <location>
        <position position="205"/>
    </location>
    <ligand>
        <name>L-glutamine</name>
        <dbReference type="ChEBI" id="CHEBI:58359"/>
    </ligand>
</feature>
<dbReference type="PANTHER" id="PTHR23090">
    <property type="entry name" value="NH 3 /GLUTAMINE-DEPENDENT NAD + SYNTHETASE"/>
    <property type="match status" value="1"/>
</dbReference>
<reference evidence="11 12" key="1">
    <citation type="submission" date="2019-02" db="EMBL/GenBank/DDBJ databases">
        <title>Complete Genome Sequence and Methylome Analysis of free living Spirochaetas.</title>
        <authorList>
            <person name="Fomenkov A."/>
            <person name="Dubinina G."/>
            <person name="Leshcheva N."/>
            <person name="Mikheeva N."/>
            <person name="Grabovich M."/>
            <person name="Vincze T."/>
            <person name="Roberts R.J."/>
        </authorList>
    </citation>
    <scope>NUCLEOTIDE SEQUENCE [LARGE SCALE GENOMIC DNA]</scope>
    <source>
        <strain evidence="11 12">K2</strain>
    </source>
</reference>
<dbReference type="GO" id="GO:0004359">
    <property type="term" value="F:glutaminase activity"/>
    <property type="evidence" value="ECO:0007669"/>
    <property type="project" value="InterPro"/>
</dbReference>
<dbReference type="InterPro" id="IPR014445">
    <property type="entry name" value="Gln-dep_NAD_synthase"/>
</dbReference>
<dbReference type="AlphaFoldDB" id="A0A5C1QTA9"/>
<dbReference type="InterPro" id="IPR036526">
    <property type="entry name" value="C-N_Hydrolase_sf"/>
</dbReference>
<evidence type="ECO:0000259" key="10">
    <source>
        <dbReference type="PROSITE" id="PS50263"/>
    </source>
</evidence>
<feature type="binding site" evidence="7">
    <location>
        <position position="475"/>
    </location>
    <ligand>
        <name>deamido-NAD(+)</name>
        <dbReference type="ChEBI" id="CHEBI:58437"/>
        <note>ligand shared between two neighboring subunits</note>
    </ligand>
</feature>
<evidence type="ECO:0000256" key="1">
    <source>
        <dbReference type="ARBA" id="ARBA00005188"/>
    </source>
</evidence>
<evidence type="ECO:0000313" key="11">
    <source>
        <dbReference type="EMBL" id="QEN09252.1"/>
    </source>
</evidence>
<dbReference type="GO" id="GO:0005524">
    <property type="term" value="F:ATP binding"/>
    <property type="evidence" value="ECO:0007669"/>
    <property type="project" value="UniProtKB-UniRule"/>
</dbReference>
<dbReference type="Gene3D" id="1.10.10.1140">
    <property type="entry name" value="Glutamine-dependent NAD+ synthetase, C-terminal domain"/>
    <property type="match status" value="1"/>
</dbReference>
<comment type="similarity">
    <text evidence="9">Belongs to the NAD synthetase family.</text>
</comment>
<dbReference type="SUPFAM" id="SSF52402">
    <property type="entry name" value="Adenine nucleotide alpha hydrolases-like"/>
    <property type="match status" value="1"/>
</dbReference>
<keyword evidence="6 7" id="KW-0520">NAD</keyword>
<dbReference type="Gene3D" id="3.60.110.10">
    <property type="entry name" value="Carbon-nitrogen hydrolase"/>
    <property type="match status" value="1"/>
</dbReference>
<dbReference type="GO" id="GO:0008795">
    <property type="term" value="F:NAD+ synthase activity"/>
    <property type="evidence" value="ECO:0007669"/>
    <property type="project" value="UniProtKB-UniRule"/>
</dbReference>
<dbReference type="InterPro" id="IPR041856">
    <property type="entry name" value="NAD+_synth_C"/>
</dbReference>
<dbReference type="GO" id="GO:0003952">
    <property type="term" value="F:NAD+ synthase (glutamine-hydrolyzing) activity"/>
    <property type="evidence" value="ECO:0007669"/>
    <property type="project" value="UniProtKB-UniRule"/>
</dbReference>
<feature type="binding site" evidence="7">
    <location>
        <position position="470"/>
    </location>
    <ligand>
        <name>ATP</name>
        <dbReference type="ChEBI" id="CHEBI:30616"/>
    </ligand>
</feature>
<sequence length="648" mass="72559">MKKHGFARICAAVPVVKPASVEKNLSAILELIHKAKSDRPDLLLLPELAISGYSCSDLFRQNTLLEKSKKVLQSLTEETLQLDFPIIVGVPLLVHSALYNCAAVLSGGQILGIVPKIYLPNSNEFYEQRWFSSGRNIRENTISLNHEIIPFGTDLIFQDENNPLMRFGIEICEDLWSPLPPSTFLSLAGALIIANPSASNELVGKADYRKQVTSQQSARTIGSYIYASAGPGESTTDTVYGGHTLIYENGRLLKEGDRFQTQNSWICSDVDLEFLEHQRISSPSYSQTIDFESLPFRTIPYKGTASSRDEEGLQRLVDSHPFVPSSEEDREIRCREIFSIQSTALAARLMHIGCKTAVLGLSGGLDSTLALLVAQEAFTRAGLPQTGLQCYTMPGFGTTKRTKSNAQLLCEEMGIPMEVMDIQDICTHQLKDLNHSGEPSDVAYENVQARQRTMYLMNKANMMGGIVIGTGDLSELALGWCTYNGDHMSMYAVNTGVPKTLVRYLVQFVADRQKNRKAAEILYDIIDTPISPELLPPDRQGQIAQKTEDVIGPYELHDFFLYQFVRCGFGPSKTYYLAKKAFEDHYEPRVIKDWLKKFIQRFFSQQFKRSCLPDGPKVGTIALSPRGDWRMPSDSDPEIWLKELEETE</sequence>
<dbReference type="RefSeq" id="WP_149487327.1">
    <property type="nucleotide sequence ID" value="NZ_CP036150.1"/>
</dbReference>
<feature type="binding site" evidence="7">
    <location>
        <position position="199"/>
    </location>
    <ligand>
        <name>L-glutamine</name>
        <dbReference type="ChEBI" id="CHEBI:58359"/>
    </ligand>
</feature>
<dbReference type="Pfam" id="PF02540">
    <property type="entry name" value="NAD_synthase"/>
    <property type="match status" value="1"/>
</dbReference>
<evidence type="ECO:0000256" key="5">
    <source>
        <dbReference type="ARBA" id="ARBA00022840"/>
    </source>
</evidence>
<protein>
    <recommendedName>
        <fullName evidence="7 8">Glutamine-dependent NAD(+) synthetase</fullName>
        <ecNumber evidence="7 8">6.3.5.1</ecNumber>
    </recommendedName>
    <alternativeName>
        <fullName evidence="7 8">NAD(+) synthase [glutamine-hydrolyzing]</fullName>
    </alternativeName>
</protein>
<dbReference type="CDD" id="cd00553">
    <property type="entry name" value="NAD_synthase"/>
    <property type="match status" value="1"/>
</dbReference>
<proteinExistence type="inferred from homology"/>
<dbReference type="InterPro" id="IPR014729">
    <property type="entry name" value="Rossmann-like_a/b/a_fold"/>
</dbReference>
<dbReference type="PROSITE" id="PS50263">
    <property type="entry name" value="CN_HYDROLASE"/>
    <property type="match status" value="1"/>
</dbReference>
<evidence type="ECO:0000256" key="8">
    <source>
        <dbReference type="PIRNR" id="PIRNR006630"/>
    </source>
</evidence>
<dbReference type="Proteomes" id="UP000324209">
    <property type="component" value="Chromosome"/>
</dbReference>
<comment type="catalytic activity">
    <reaction evidence="7 8">
        <text>deamido-NAD(+) + L-glutamine + ATP + H2O = L-glutamate + AMP + diphosphate + NAD(+) + H(+)</text>
        <dbReference type="Rhea" id="RHEA:24384"/>
        <dbReference type="ChEBI" id="CHEBI:15377"/>
        <dbReference type="ChEBI" id="CHEBI:15378"/>
        <dbReference type="ChEBI" id="CHEBI:29985"/>
        <dbReference type="ChEBI" id="CHEBI:30616"/>
        <dbReference type="ChEBI" id="CHEBI:33019"/>
        <dbReference type="ChEBI" id="CHEBI:57540"/>
        <dbReference type="ChEBI" id="CHEBI:58359"/>
        <dbReference type="ChEBI" id="CHEBI:58437"/>
        <dbReference type="ChEBI" id="CHEBI:456215"/>
        <dbReference type="EC" id="6.3.5.1"/>
    </reaction>
</comment>
<dbReference type="UniPathway" id="UPA00253">
    <property type="reaction ID" value="UER00334"/>
</dbReference>
<dbReference type="SUPFAM" id="SSF56317">
    <property type="entry name" value="Carbon-nitrogen hydrolase"/>
    <property type="match status" value="1"/>
</dbReference>
<keyword evidence="3 7" id="KW-0436">Ligase</keyword>
<feature type="domain" description="CN hydrolase" evidence="10">
    <location>
        <begin position="7"/>
        <end position="272"/>
    </location>
</feature>
<feature type="binding site" evidence="7">
    <location>
        <position position="608"/>
    </location>
    <ligand>
        <name>deamido-NAD(+)</name>
        <dbReference type="ChEBI" id="CHEBI:58437"/>
        <note>ligand shared between two neighboring subunits</note>
    </ligand>
</feature>